<gene>
    <name evidence="3" type="ORF">KVV02_003289</name>
</gene>
<protein>
    <submittedName>
        <fullName evidence="3">Uncharacterized protein</fullName>
    </submittedName>
</protein>
<feature type="compositionally biased region" description="Polar residues" evidence="1">
    <location>
        <begin position="266"/>
        <end position="278"/>
    </location>
</feature>
<evidence type="ECO:0000256" key="1">
    <source>
        <dbReference type="SAM" id="MobiDB-lite"/>
    </source>
</evidence>
<sequence>MDGGSLSTGAIIGIVFGSAFGFAGLIYLCCYRKQVAARQTQKLMDATNLIHAQHPQGTLSHQVLPDGSVGVFVRPMPSTTPLMGQVPPQYQVQHPHPHPPPIEPDMFQQLPYNPQGLAATPSSLALSSNFAQPSAPLPPEAQLQLQFSSHPRPTVVTTIGDEVKEGVVEEAKGDPEGDAWDDTSFIAPNGFSAAPLLLTPSPLSTGMNHSPSSSSSIRSTTHPTPPAVSSGVVPGSEPEALPSQDLRGPQAPAHARSNYPAPPSIPNSTRPNASSFKTSPDARNPHEVQADVVITVPSLDIGHMYPMDQDLLPPRPAHNPHTISVTFNDQPEESTNF</sequence>
<keyword evidence="2" id="KW-0472">Membrane</keyword>
<name>A0A9P8A9R2_MORAP</name>
<proteinExistence type="predicted"/>
<evidence type="ECO:0000256" key="2">
    <source>
        <dbReference type="SAM" id="Phobius"/>
    </source>
</evidence>
<evidence type="ECO:0000313" key="3">
    <source>
        <dbReference type="EMBL" id="KAG9324882.1"/>
    </source>
</evidence>
<organism evidence="3 4">
    <name type="scientific">Mortierella alpina</name>
    <name type="common">Oleaginous fungus</name>
    <name type="synonym">Mortierella renispora</name>
    <dbReference type="NCBI Taxonomy" id="64518"/>
    <lineage>
        <taxon>Eukaryota</taxon>
        <taxon>Fungi</taxon>
        <taxon>Fungi incertae sedis</taxon>
        <taxon>Mucoromycota</taxon>
        <taxon>Mortierellomycotina</taxon>
        <taxon>Mortierellomycetes</taxon>
        <taxon>Mortierellales</taxon>
        <taxon>Mortierellaceae</taxon>
        <taxon>Mortierella</taxon>
    </lineage>
</organism>
<feature type="region of interest" description="Disordered" evidence="1">
    <location>
        <begin position="202"/>
        <end position="287"/>
    </location>
</feature>
<dbReference type="Proteomes" id="UP000717515">
    <property type="component" value="Unassembled WGS sequence"/>
</dbReference>
<reference evidence="3" key="1">
    <citation type="submission" date="2021-07" db="EMBL/GenBank/DDBJ databases">
        <title>Draft genome of Mortierella alpina, strain LL118, isolated from an aspen leaf litter sample.</title>
        <authorList>
            <person name="Yang S."/>
            <person name="Vinatzer B.A."/>
        </authorList>
    </citation>
    <scope>NUCLEOTIDE SEQUENCE</scope>
    <source>
        <strain evidence="3">LL118</strain>
    </source>
</reference>
<keyword evidence="2" id="KW-1133">Transmembrane helix</keyword>
<dbReference type="AlphaFoldDB" id="A0A9P8A9R2"/>
<dbReference type="EMBL" id="JAIFTL010000054">
    <property type="protein sequence ID" value="KAG9324882.1"/>
    <property type="molecule type" value="Genomic_DNA"/>
</dbReference>
<evidence type="ECO:0000313" key="4">
    <source>
        <dbReference type="Proteomes" id="UP000717515"/>
    </source>
</evidence>
<comment type="caution">
    <text evidence="3">The sequence shown here is derived from an EMBL/GenBank/DDBJ whole genome shotgun (WGS) entry which is preliminary data.</text>
</comment>
<keyword evidence="2" id="KW-0812">Transmembrane</keyword>
<feature type="region of interest" description="Disordered" evidence="1">
    <location>
        <begin position="315"/>
        <end position="337"/>
    </location>
</feature>
<feature type="compositionally biased region" description="Polar residues" evidence="1">
    <location>
        <begin position="321"/>
        <end position="337"/>
    </location>
</feature>
<feature type="compositionally biased region" description="Low complexity" evidence="1">
    <location>
        <begin position="202"/>
        <end position="222"/>
    </location>
</feature>
<accession>A0A9P8A9R2</accession>
<feature type="transmembrane region" description="Helical" evidence="2">
    <location>
        <begin position="6"/>
        <end position="30"/>
    </location>
</feature>